<organism evidence="4 5">
    <name type="scientific">Pseudomonas fakonensis</name>
    <dbReference type="NCBI Taxonomy" id="2842355"/>
    <lineage>
        <taxon>Bacteria</taxon>
        <taxon>Pseudomonadati</taxon>
        <taxon>Pseudomonadota</taxon>
        <taxon>Gammaproteobacteria</taxon>
        <taxon>Pseudomonadales</taxon>
        <taxon>Pseudomonadaceae</taxon>
        <taxon>Pseudomonas</taxon>
    </lineage>
</organism>
<dbReference type="EMBL" id="CP077076">
    <property type="protein sequence ID" value="QXH49302.1"/>
    <property type="molecule type" value="Genomic_DNA"/>
</dbReference>
<feature type="chain" id="PRO_5045463075" evidence="3">
    <location>
        <begin position="20"/>
        <end position="445"/>
    </location>
</feature>
<name>A0ABX8N1L6_9PSED</name>
<gene>
    <name evidence="4" type="ORF">KSS94_15205</name>
</gene>
<keyword evidence="1" id="KW-0813">Transport</keyword>
<keyword evidence="2 3" id="KW-0732">Signal</keyword>
<dbReference type="RefSeq" id="WP_217838924.1">
    <property type="nucleotide sequence ID" value="NZ_CP077076.1"/>
</dbReference>
<proteinExistence type="predicted"/>
<dbReference type="Proteomes" id="UP001046350">
    <property type="component" value="Chromosome"/>
</dbReference>
<reference evidence="4" key="1">
    <citation type="journal article" date="2021" name="Microorganisms">
        <title>The Ever-Expanding Pseudomonas Genus: Description of 43 New Species and Partition of the Pseudomonas putida Group.</title>
        <authorList>
            <person name="Girard L."/>
            <person name="Lood C."/>
            <person name="Hofte M."/>
            <person name="Vandamme P."/>
            <person name="Rokni-Zadeh H."/>
            <person name="van Noort V."/>
            <person name="Lavigne R."/>
            <person name="De Mot R."/>
        </authorList>
    </citation>
    <scope>NUCLEOTIDE SEQUENCE</scope>
    <source>
        <strain evidence="4">COW40</strain>
    </source>
</reference>
<accession>A0ABX8N1L6</accession>
<dbReference type="Pfam" id="PF03573">
    <property type="entry name" value="OprD"/>
    <property type="match status" value="1"/>
</dbReference>
<evidence type="ECO:0000256" key="2">
    <source>
        <dbReference type="ARBA" id="ARBA00022729"/>
    </source>
</evidence>
<protein>
    <submittedName>
        <fullName evidence="4">OprD family porin</fullName>
    </submittedName>
</protein>
<evidence type="ECO:0000256" key="3">
    <source>
        <dbReference type="SAM" id="SignalP"/>
    </source>
</evidence>
<keyword evidence="5" id="KW-1185">Reference proteome</keyword>
<dbReference type="PANTHER" id="PTHR34596">
    <property type="entry name" value="CHITOPORIN"/>
    <property type="match status" value="1"/>
</dbReference>
<feature type="signal peptide" evidence="3">
    <location>
        <begin position="1"/>
        <end position="19"/>
    </location>
</feature>
<dbReference type="PANTHER" id="PTHR34596:SF2">
    <property type="entry name" value="CHITOPORIN"/>
    <property type="match status" value="1"/>
</dbReference>
<evidence type="ECO:0000256" key="1">
    <source>
        <dbReference type="ARBA" id="ARBA00022448"/>
    </source>
</evidence>
<evidence type="ECO:0000313" key="4">
    <source>
        <dbReference type="EMBL" id="QXH49302.1"/>
    </source>
</evidence>
<sequence length="445" mass="48552">MKQVFIALPLLGLSPLALAESAQSQANGFVEDSSWSLLNRTVYDQRDYKHGGRNSGARNAYKPRNERNGLAEEWAYGLMGTFSSGFTQGLIGVGMDAHAYQGVQLDSGGGRAGKARLLGVDNAGHPKNTYSRGGAAVKLRLSNTVLSYGEQRVKTPVFSSSDSRLLPETATGWFLTSNEIDTLKLVAGHFNESTDRNASSHNQGFVVNYSNARQGNAFDLAGAVWNPNANVSASLYTSRYEDSWNQHYLGSTLSHAIDEQRSVSLDLNLYRTTDTGKALSGRIDNTTWSLVGRYAQGPHAFSLGWQQVDGNTPFDYVTRGAIFIANAVQMSDFNAPNEKSWQARYDLNMGAFGVPGLNLTALYVRGFDIDGTHVDPTGGYAYLGYGKDGKHWERDLEARYVVQSGKAKGLSFSVRHNVHRGDTAQAELDGDQIRLAVEYPLTGSF</sequence>
<dbReference type="InterPro" id="IPR005318">
    <property type="entry name" value="OM_porin_bac"/>
</dbReference>
<evidence type="ECO:0000313" key="5">
    <source>
        <dbReference type="Proteomes" id="UP001046350"/>
    </source>
</evidence>